<keyword evidence="16" id="KW-0460">Magnesium</keyword>
<dbReference type="InterPro" id="IPR050839">
    <property type="entry name" value="Rho-assoc_Ser/Thr_Kinase"/>
</dbReference>
<evidence type="ECO:0000256" key="2">
    <source>
        <dbReference type="ARBA" id="ARBA00004245"/>
    </source>
</evidence>
<comment type="caution">
    <text evidence="28">The sequence shown here is derived from an EMBL/GenBank/DDBJ whole genome shotgun (WGS) entry which is preliminary data.</text>
</comment>
<dbReference type="AlphaFoldDB" id="A0A9X6NH78"/>
<keyword evidence="7" id="KW-0723">Serine/threonine-protein kinase</keyword>
<keyword evidence="29" id="KW-1185">Reference proteome</keyword>
<evidence type="ECO:0000256" key="12">
    <source>
        <dbReference type="ARBA" id="ARBA00022771"/>
    </source>
</evidence>
<feature type="coiled-coil region" evidence="25">
    <location>
        <begin position="578"/>
        <end position="612"/>
    </location>
</feature>
<dbReference type="GO" id="GO:0005737">
    <property type="term" value="C:cytoplasm"/>
    <property type="evidence" value="ECO:0007669"/>
    <property type="project" value="TreeGrafter"/>
</dbReference>
<evidence type="ECO:0000256" key="8">
    <source>
        <dbReference type="ARBA" id="ARBA00022553"/>
    </source>
</evidence>
<dbReference type="Pfam" id="PF00069">
    <property type="entry name" value="Pkinase"/>
    <property type="match status" value="1"/>
</dbReference>
<dbReference type="GO" id="GO:0000281">
    <property type="term" value="P:mitotic cytokinesis"/>
    <property type="evidence" value="ECO:0007669"/>
    <property type="project" value="TreeGrafter"/>
</dbReference>
<evidence type="ECO:0000256" key="6">
    <source>
        <dbReference type="ARBA" id="ARBA00022490"/>
    </source>
</evidence>
<comment type="subunit">
    <text evidence="20">Interacts with rho-1.</text>
</comment>
<dbReference type="InterPro" id="IPR000719">
    <property type="entry name" value="Prot_kinase_dom"/>
</dbReference>
<evidence type="ECO:0000313" key="28">
    <source>
        <dbReference type="EMBL" id="OWA53912.1"/>
    </source>
</evidence>
<dbReference type="EC" id="2.7.11.1" evidence="5"/>
<evidence type="ECO:0000259" key="26">
    <source>
        <dbReference type="PROSITE" id="PS50011"/>
    </source>
</evidence>
<dbReference type="PANTHER" id="PTHR22988">
    <property type="entry name" value="MYOTONIC DYSTROPHY S/T KINASE-RELATED"/>
    <property type="match status" value="1"/>
</dbReference>
<keyword evidence="15 24" id="KW-0067">ATP-binding</keyword>
<proteinExistence type="inferred from homology"/>
<evidence type="ECO:0000256" key="19">
    <source>
        <dbReference type="ARBA" id="ARBA00053856"/>
    </source>
</evidence>
<dbReference type="PROSITE" id="PS50011">
    <property type="entry name" value="PROTEIN_KINASE_DOM"/>
    <property type="match status" value="1"/>
</dbReference>
<dbReference type="PROSITE" id="PS00107">
    <property type="entry name" value="PROTEIN_KINASE_ATP"/>
    <property type="match status" value="1"/>
</dbReference>
<evidence type="ECO:0000256" key="14">
    <source>
        <dbReference type="ARBA" id="ARBA00022833"/>
    </source>
</evidence>
<dbReference type="EMBL" id="MTYJ01000356">
    <property type="protein sequence ID" value="OWA53912.1"/>
    <property type="molecule type" value="Genomic_DNA"/>
</dbReference>
<dbReference type="FunFam" id="1.10.510.10:FF:000047">
    <property type="entry name" value="Rho-associated protein kinase 1"/>
    <property type="match status" value="1"/>
</dbReference>
<feature type="binding site" evidence="24">
    <location>
        <position position="103"/>
    </location>
    <ligand>
        <name>ATP</name>
        <dbReference type="ChEBI" id="CHEBI:30616"/>
    </ligand>
</feature>
<dbReference type="GO" id="GO:0031032">
    <property type="term" value="P:actomyosin structure organization"/>
    <property type="evidence" value="ECO:0007669"/>
    <property type="project" value="TreeGrafter"/>
</dbReference>
<keyword evidence="8" id="KW-0597">Phosphoprotein</keyword>
<evidence type="ECO:0000256" key="20">
    <source>
        <dbReference type="ARBA" id="ARBA00065158"/>
    </source>
</evidence>
<dbReference type="InterPro" id="IPR008271">
    <property type="entry name" value="Ser/Thr_kinase_AS"/>
</dbReference>
<dbReference type="PROSITE" id="PS51285">
    <property type="entry name" value="AGC_KINASE_CTER"/>
    <property type="match status" value="1"/>
</dbReference>
<keyword evidence="17 25" id="KW-0175">Coiled coil</keyword>
<evidence type="ECO:0000256" key="13">
    <source>
        <dbReference type="ARBA" id="ARBA00022777"/>
    </source>
</evidence>
<evidence type="ECO:0000256" key="15">
    <source>
        <dbReference type="ARBA" id="ARBA00022840"/>
    </source>
</evidence>
<evidence type="ECO:0000256" key="23">
    <source>
        <dbReference type="ARBA" id="ARBA00082807"/>
    </source>
</evidence>
<evidence type="ECO:0000313" key="29">
    <source>
        <dbReference type="Proteomes" id="UP000192578"/>
    </source>
</evidence>
<keyword evidence="11 24" id="KW-0547">Nucleotide-binding</keyword>
<dbReference type="Gene3D" id="3.30.200.20">
    <property type="entry name" value="Phosphorylase Kinase, domain 1"/>
    <property type="match status" value="1"/>
</dbReference>
<dbReference type="InterPro" id="IPR011009">
    <property type="entry name" value="Kinase-like_dom_sf"/>
</dbReference>
<evidence type="ECO:0000256" key="25">
    <source>
        <dbReference type="SAM" id="Coils"/>
    </source>
</evidence>
<dbReference type="GO" id="GO:0048598">
    <property type="term" value="P:embryonic morphogenesis"/>
    <property type="evidence" value="ECO:0007669"/>
    <property type="project" value="TreeGrafter"/>
</dbReference>
<dbReference type="GO" id="GO:0072518">
    <property type="term" value="F:Rho-dependent protein serine/threonine kinase activity"/>
    <property type="evidence" value="ECO:0007669"/>
    <property type="project" value="TreeGrafter"/>
</dbReference>
<dbReference type="CDD" id="cd05596">
    <property type="entry name" value="STKc_ROCK"/>
    <property type="match status" value="1"/>
</dbReference>
<feature type="domain" description="Protein kinase" evidence="26">
    <location>
        <begin position="74"/>
        <end position="336"/>
    </location>
</feature>
<gene>
    <name evidence="28" type="ORF">BV898_18331</name>
</gene>
<keyword evidence="10" id="KW-0479">Metal-binding</keyword>
<dbReference type="SMART" id="SM00133">
    <property type="entry name" value="S_TK_X"/>
    <property type="match status" value="1"/>
</dbReference>
<organism evidence="28 29">
    <name type="scientific">Hypsibius exemplaris</name>
    <name type="common">Freshwater tardigrade</name>
    <dbReference type="NCBI Taxonomy" id="2072580"/>
    <lineage>
        <taxon>Eukaryota</taxon>
        <taxon>Metazoa</taxon>
        <taxon>Ecdysozoa</taxon>
        <taxon>Tardigrada</taxon>
        <taxon>Eutardigrada</taxon>
        <taxon>Parachela</taxon>
        <taxon>Hypsibioidea</taxon>
        <taxon>Hypsibiidae</taxon>
        <taxon>Hypsibius</taxon>
    </lineage>
</organism>
<dbReference type="SMART" id="SM00220">
    <property type="entry name" value="S_TKc"/>
    <property type="match status" value="1"/>
</dbReference>
<dbReference type="GO" id="GO:0005524">
    <property type="term" value="F:ATP binding"/>
    <property type="evidence" value="ECO:0007669"/>
    <property type="project" value="UniProtKB-UniRule"/>
</dbReference>
<comment type="function">
    <text evidence="19">Negatively regulates mel-11 to relieve the inhibition of mlc-4, allowing contraction of the circumferentially oriented microfilaments in epidermal cells and thereby regulating myosin II contractility during spermathecal contraction, cleavage furrow contraction in early embryos, and embryonic elongation and morphogenesis. Required for P-cell migration. May also play a role in oocyte cellularization.</text>
</comment>
<keyword evidence="12" id="KW-0863">Zinc-finger</keyword>
<evidence type="ECO:0000256" key="16">
    <source>
        <dbReference type="ARBA" id="ARBA00022842"/>
    </source>
</evidence>
<reference evidence="29" key="1">
    <citation type="submission" date="2017-01" db="EMBL/GenBank/DDBJ databases">
        <title>Comparative genomics of anhydrobiosis in the tardigrade Hypsibius dujardini.</title>
        <authorList>
            <person name="Yoshida Y."/>
            <person name="Koutsovoulos G."/>
            <person name="Laetsch D."/>
            <person name="Stevens L."/>
            <person name="Kumar S."/>
            <person name="Horikawa D."/>
            <person name="Ishino K."/>
            <person name="Komine S."/>
            <person name="Tomita M."/>
            <person name="Blaxter M."/>
            <person name="Arakawa K."/>
        </authorList>
    </citation>
    <scope>NUCLEOTIDE SEQUENCE [LARGE SCALE GENOMIC DNA]</scope>
    <source>
        <strain evidence="29">Z151</strain>
    </source>
</reference>
<evidence type="ECO:0000259" key="27">
    <source>
        <dbReference type="PROSITE" id="PS51285"/>
    </source>
</evidence>
<evidence type="ECO:0000256" key="11">
    <source>
        <dbReference type="ARBA" id="ARBA00022741"/>
    </source>
</evidence>
<evidence type="ECO:0000256" key="18">
    <source>
        <dbReference type="ARBA" id="ARBA00023212"/>
    </source>
</evidence>
<keyword evidence="9" id="KW-0808">Transferase</keyword>
<keyword evidence="14" id="KW-0862">Zinc</keyword>
<evidence type="ECO:0000256" key="4">
    <source>
        <dbReference type="ARBA" id="ARBA00009903"/>
    </source>
</evidence>
<evidence type="ECO:0000256" key="21">
    <source>
        <dbReference type="ARBA" id="ARBA00068946"/>
    </source>
</evidence>
<evidence type="ECO:0000256" key="9">
    <source>
        <dbReference type="ARBA" id="ARBA00022679"/>
    </source>
</evidence>
<dbReference type="SUPFAM" id="SSF56112">
    <property type="entry name" value="Protein kinase-like (PK-like)"/>
    <property type="match status" value="1"/>
</dbReference>
<dbReference type="GO" id="GO:0007266">
    <property type="term" value="P:Rho protein signal transduction"/>
    <property type="evidence" value="ECO:0007669"/>
    <property type="project" value="TreeGrafter"/>
</dbReference>
<dbReference type="GO" id="GO:0032154">
    <property type="term" value="C:cleavage furrow"/>
    <property type="evidence" value="ECO:0007669"/>
    <property type="project" value="UniProtKB-SubCell"/>
</dbReference>
<dbReference type="GO" id="GO:0008270">
    <property type="term" value="F:zinc ion binding"/>
    <property type="evidence" value="ECO:0007669"/>
    <property type="project" value="UniProtKB-KW"/>
</dbReference>
<dbReference type="InterPro" id="IPR017441">
    <property type="entry name" value="Protein_kinase_ATP_BS"/>
</dbReference>
<evidence type="ECO:0000256" key="17">
    <source>
        <dbReference type="ARBA" id="ARBA00023054"/>
    </source>
</evidence>
<evidence type="ECO:0000256" key="5">
    <source>
        <dbReference type="ARBA" id="ARBA00012513"/>
    </source>
</evidence>
<evidence type="ECO:0000256" key="22">
    <source>
        <dbReference type="ARBA" id="ARBA00079005"/>
    </source>
</evidence>
<evidence type="ECO:0000256" key="7">
    <source>
        <dbReference type="ARBA" id="ARBA00022527"/>
    </source>
</evidence>
<dbReference type="PROSITE" id="PS00108">
    <property type="entry name" value="PROTEIN_KINASE_ST"/>
    <property type="match status" value="1"/>
</dbReference>
<dbReference type="Proteomes" id="UP000192578">
    <property type="component" value="Unassembled WGS sequence"/>
</dbReference>
<feature type="domain" description="AGC-kinase C-terminal" evidence="27">
    <location>
        <begin position="339"/>
        <end position="409"/>
    </location>
</feature>
<keyword evidence="18" id="KW-0206">Cytoskeleton</keyword>
<evidence type="ECO:0000256" key="3">
    <source>
        <dbReference type="ARBA" id="ARBA00004626"/>
    </source>
</evidence>
<dbReference type="GO" id="GO:0030866">
    <property type="term" value="P:cortical actin cytoskeleton organization"/>
    <property type="evidence" value="ECO:0007669"/>
    <property type="project" value="TreeGrafter"/>
</dbReference>
<protein>
    <recommendedName>
        <fullName evidence="21">Rho-associated protein kinase let-502</fullName>
        <ecNumber evidence="5">2.7.11.1</ecNumber>
    </recommendedName>
    <alternativeName>
        <fullName evidence="22">Lethal protein 502</fullName>
    </alternativeName>
    <alternativeName>
        <fullName evidence="23">Rho-binding kinase let-502</fullName>
    </alternativeName>
</protein>
<keyword evidence="13 28" id="KW-0418">Kinase</keyword>
<keyword evidence="6" id="KW-0963">Cytoplasm</keyword>
<evidence type="ECO:0000256" key="10">
    <source>
        <dbReference type="ARBA" id="ARBA00022723"/>
    </source>
</evidence>
<dbReference type="OrthoDB" id="2156623at2759"/>
<feature type="coiled-coil region" evidence="25">
    <location>
        <begin position="431"/>
        <end position="458"/>
    </location>
</feature>
<sequence>MDKERRDRLRSLERDLVNARSELNVDCLLDGIQALVTDCAFDAVRRNKNVENFLTRYEKSAKSIVKNRMNYSDFSFLKTIGRGAFGEVQLVRHKSTSNVYAMKLLSKFEMIKRSDSAFFWEERDIMAHAGSEWIVQLHYAFQDVKFLYMVMDYMPGGDLVNLMSVYEVPESWAKFYVAEVVLALDVIHRMGFVHRDVKPDNMLLDARGHLKLADFGTCSRMGQDGMVHSDTAVGTPDYISPEVLQSQGGAGQYGKECDYWSVGVVLYELIIGDTPFYADSLVGTYANIMDHKNALKFPDDFEISEEAKSLISGFLTQRSVRYGRTGIEDIKAHPFFRNQDWNWDNIRQKAAVVVPTLKSDDDTSNFDEIEKSEDDHHNETFPVPKAFAANHLPFIGFTFSKDYQLLTADGTSSSSIDQPDKSGKGAFKAAAGDLSQALEKLERQLRKETGLRLDTENKYRETLTLLERLSAGEEDAVRDRGEMERTIAQRGQEVKDLQKRLDGEMANRNHLEKRLTEAEDCLKRERSLLSATKEKTAAVEKQLAEITYRVTNDGDGALKLKKTNADLLASLTERDQEVETLKETQHSLQTRLQQFESENELREANVTALESEKNQITSKLDWAARETDRLKQTISRCKVKTRFFRIS</sequence>
<evidence type="ECO:0000256" key="24">
    <source>
        <dbReference type="PROSITE-ProRule" id="PRU10141"/>
    </source>
</evidence>
<dbReference type="GO" id="GO:1901888">
    <property type="term" value="P:regulation of cell junction assembly"/>
    <property type="evidence" value="ECO:0007669"/>
    <property type="project" value="TreeGrafter"/>
</dbReference>
<name>A0A9X6NH78_HYPEX</name>
<comment type="similarity">
    <text evidence="4">Belongs to the protein kinase superfamily. AGC Ser/Thr protein kinase family.</text>
</comment>
<dbReference type="FunFam" id="3.30.200.20:FF:000072">
    <property type="entry name" value="Rho-associated protein kinase 2"/>
    <property type="match status" value="1"/>
</dbReference>
<dbReference type="PANTHER" id="PTHR22988:SF73">
    <property type="entry name" value="RHO-ASSOCIATED PROTEIN KINASE"/>
    <property type="match status" value="1"/>
</dbReference>
<dbReference type="GO" id="GO:0005856">
    <property type="term" value="C:cytoskeleton"/>
    <property type="evidence" value="ECO:0007669"/>
    <property type="project" value="UniProtKB-SubCell"/>
</dbReference>
<accession>A0A9X6NH78</accession>
<comment type="subcellular location">
    <subcellularLocation>
        <location evidence="3">Cleavage furrow</location>
    </subcellularLocation>
    <subcellularLocation>
        <location evidence="2">Cytoplasm</location>
        <location evidence="2">Cytoskeleton</location>
    </subcellularLocation>
</comment>
<dbReference type="InterPro" id="IPR000961">
    <property type="entry name" value="AGC-kinase_C"/>
</dbReference>
<evidence type="ECO:0000256" key="1">
    <source>
        <dbReference type="ARBA" id="ARBA00001946"/>
    </source>
</evidence>
<comment type="cofactor">
    <cofactor evidence="1">
        <name>Mg(2+)</name>
        <dbReference type="ChEBI" id="CHEBI:18420"/>
    </cofactor>
</comment>
<dbReference type="Gene3D" id="1.10.510.10">
    <property type="entry name" value="Transferase(Phosphotransferase) domain 1"/>
    <property type="match status" value="1"/>
</dbReference>